<sequence>MKNLVMLALFAAAAPAWSAPAAATQADDAGRQWLAGDHHVHSEWSVDWDRRTTPPTPVRGGDSPYSRSHNAAQARAFGLRWMVHTDHGGPGHSTVTRDHAYPALLQARTDVPEVIQFNGMEFDVPAGEHASLIIAPGPQEREQLVIAERDFSRSEPLHGSRDSEQQMQAALTYLRGLAPAPLMFINHPSRTATGIGKWGEVTSDELRGWHAAAPHVLVGMEGAPGHQAIRSERGLYRNAAAPTLGGYDQMTAQVGGIWDQMLADGIRFWITANSDSHVNLRDGGRDYDPGEYSKTYAWARPEAEDILDALRNGRMFTVTGDLIDALELRVAAGDSSAGMGGTLLLPPVQTMQVEVRARQPARTNANGQHPALKRIELIVGGRDEGGALQMQRRGFDAATWQRDGDWIVARWSVPVPPRGGFVRVRGNSTGAVDALADTPGEDPWDDLWFYSNPVFVRVAEGAVPSRE</sequence>
<accession>A0AAJ2JH37</accession>
<gene>
    <name evidence="3" type="ORF">ROV92_17780</name>
</gene>
<reference evidence="3" key="1">
    <citation type="submission" date="2023-07" db="EMBL/GenBank/DDBJ databases">
        <title>Comparative genomics of clinical Stenotrophomonas maltophilia isolates reveals regions of diversity which correlate with colonization and persistence in vivo.</title>
        <authorList>
            <person name="Mcdaniel M.S."/>
            <person name="Swords W.E."/>
            <person name="Sumpter N.A."/>
            <person name="Lindgren N.R."/>
            <person name="Billiot C.E."/>
        </authorList>
    </citation>
    <scope>NUCLEOTIDE SEQUENCE</scope>
    <source>
        <strain evidence="3">Ism4</strain>
    </source>
</reference>
<evidence type="ECO:0000313" key="3">
    <source>
        <dbReference type="EMBL" id="MDT3469837.1"/>
    </source>
</evidence>
<evidence type="ECO:0008006" key="5">
    <source>
        <dbReference type="Google" id="ProtNLM"/>
    </source>
</evidence>
<dbReference type="Gene3D" id="3.20.20.140">
    <property type="entry name" value="Metal-dependent hydrolases"/>
    <property type="match status" value="1"/>
</dbReference>
<dbReference type="SUPFAM" id="SSF89550">
    <property type="entry name" value="PHP domain-like"/>
    <property type="match status" value="1"/>
</dbReference>
<keyword evidence="2" id="KW-0732">Signal</keyword>
<evidence type="ECO:0000256" key="1">
    <source>
        <dbReference type="SAM" id="MobiDB-lite"/>
    </source>
</evidence>
<dbReference type="Proteomes" id="UP001251948">
    <property type="component" value="Unassembled WGS sequence"/>
</dbReference>
<dbReference type="RefSeq" id="WP_312563764.1">
    <property type="nucleotide sequence ID" value="NZ_JAVSKO010000007.1"/>
</dbReference>
<dbReference type="InterPro" id="IPR016195">
    <property type="entry name" value="Pol/histidinol_Pase-like"/>
</dbReference>
<feature type="region of interest" description="Disordered" evidence="1">
    <location>
        <begin position="46"/>
        <end position="68"/>
    </location>
</feature>
<comment type="caution">
    <text evidence="3">The sequence shown here is derived from an EMBL/GenBank/DDBJ whole genome shotgun (WGS) entry which is preliminary data.</text>
</comment>
<proteinExistence type="predicted"/>
<dbReference type="AlphaFoldDB" id="A0AAJ2JH37"/>
<dbReference type="EMBL" id="JAVSKO010000007">
    <property type="protein sequence ID" value="MDT3469837.1"/>
    <property type="molecule type" value="Genomic_DNA"/>
</dbReference>
<evidence type="ECO:0000256" key="2">
    <source>
        <dbReference type="SAM" id="SignalP"/>
    </source>
</evidence>
<organism evidence="3 4">
    <name type="scientific">Stenotrophomonas maltophilia</name>
    <name type="common">Pseudomonas maltophilia</name>
    <name type="synonym">Xanthomonas maltophilia</name>
    <dbReference type="NCBI Taxonomy" id="40324"/>
    <lineage>
        <taxon>Bacteria</taxon>
        <taxon>Pseudomonadati</taxon>
        <taxon>Pseudomonadota</taxon>
        <taxon>Gammaproteobacteria</taxon>
        <taxon>Lysobacterales</taxon>
        <taxon>Lysobacteraceae</taxon>
        <taxon>Stenotrophomonas</taxon>
        <taxon>Stenotrophomonas maltophilia group</taxon>
    </lineage>
</organism>
<feature type="chain" id="PRO_5042600735" description="Phosphoesterase" evidence="2">
    <location>
        <begin position="19"/>
        <end position="467"/>
    </location>
</feature>
<name>A0AAJ2JH37_STEMA</name>
<feature type="signal peptide" evidence="2">
    <location>
        <begin position="1"/>
        <end position="18"/>
    </location>
</feature>
<evidence type="ECO:0000313" key="4">
    <source>
        <dbReference type="Proteomes" id="UP001251948"/>
    </source>
</evidence>
<protein>
    <recommendedName>
        <fullName evidence="5">Phosphoesterase</fullName>
    </recommendedName>
</protein>